<sequence>MAANALLLYMRKISSLLIETRNSLRQRNNDYAGIVQYIKEF</sequence>
<gene>
    <name evidence="1" type="ORF">A464_2090</name>
</gene>
<evidence type="ECO:0000313" key="1">
    <source>
        <dbReference type="EMBL" id="AGR59275.1"/>
    </source>
</evidence>
<dbReference type="AlphaFoldDB" id="S5N9I9"/>
<dbReference type="PATRIC" id="fig|1197719.3.peg.2083"/>
<name>S5N9I9_SALBN</name>
<evidence type="ECO:0000313" key="2">
    <source>
        <dbReference type="Proteomes" id="UP000015042"/>
    </source>
</evidence>
<reference evidence="1 2" key="1">
    <citation type="submission" date="2013-07" db="EMBL/GenBank/DDBJ databases">
        <title>Genome sequence of Salmonella bongori N268-08 - a rare clinical isolate.</title>
        <authorList>
            <person name="Marti R."/>
            <person name="Hagens S."/>
            <person name="Loessner M.J."/>
            <person name="Klumpp J."/>
        </authorList>
    </citation>
    <scope>NUCLEOTIDE SEQUENCE [LARGE SCALE GENOMIC DNA]</scope>
    <source>
        <strain evidence="1 2">N268-08</strain>
    </source>
</reference>
<proteinExistence type="predicted"/>
<protein>
    <submittedName>
        <fullName evidence="1">Uncharacterized protein</fullName>
    </submittedName>
</protein>
<dbReference type="EMBL" id="CP006608">
    <property type="protein sequence ID" value="AGR59275.1"/>
    <property type="molecule type" value="Genomic_DNA"/>
</dbReference>
<dbReference type="HOGENOM" id="CLU_3276252_0_0_6"/>
<dbReference type="Proteomes" id="UP000015042">
    <property type="component" value="Chromosome"/>
</dbReference>
<accession>S5N9I9</accession>
<organism evidence="1 2">
    <name type="scientific">Salmonella bongori N268-08</name>
    <dbReference type="NCBI Taxonomy" id="1197719"/>
    <lineage>
        <taxon>Bacteria</taxon>
        <taxon>Pseudomonadati</taxon>
        <taxon>Pseudomonadota</taxon>
        <taxon>Gammaproteobacteria</taxon>
        <taxon>Enterobacterales</taxon>
        <taxon>Enterobacteriaceae</taxon>
        <taxon>Salmonella</taxon>
    </lineage>
</organism>
<dbReference type="KEGG" id="sbz:A464_2090"/>